<evidence type="ECO:0000313" key="4">
    <source>
        <dbReference type="Proteomes" id="UP000237673"/>
    </source>
</evidence>
<dbReference type="PROSITE" id="PS50043">
    <property type="entry name" value="HTH_LUXR_2"/>
    <property type="match status" value="1"/>
</dbReference>
<dbReference type="Proteomes" id="UP000237673">
    <property type="component" value="Chromosome"/>
</dbReference>
<dbReference type="CDD" id="cd06170">
    <property type="entry name" value="LuxR_C_like"/>
    <property type="match status" value="1"/>
</dbReference>
<dbReference type="InterPro" id="IPR000792">
    <property type="entry name" value="Tscrpt_reg_LuxR_C"/>
</dbReference>
<dbReference type="Gene3D" id="3.40.50.2300">
    <property type="match status" value="1"/>
</dbReference>
<dbReference type="Pfam" id="PF00196">
    <property type="entry name" value="GerE"/>
    <property type="match status" value="1"/>
</dbReference>
<keyword evidence="4" id="KW-1185">Reference proteome</keyword>
<gene>
    <name evidence="3" type="ORF">C2E16_00255</name>
</gene>
<dbReference type="GO" id="GO:0003677">
    <property type="term" value="F:DNA binding"/>
    <property type="evidence" value="ECO:0007669"/>
    <property type="project" value="UniProtKB-KW"/>
</dbReference>
<dbReference type="InterPro" id="IPR036388">
    <property type="entry name" value="WH-like_DNA-bd_sf"/>
</dbReference>
<protein>
    <submittedName>
        <fullName evidence="3">DNA-binding response regulator</fullName>
    </submittedName>
</protein>
<accession>A0ABM6RW03</accession>
<dbReference type="PANTHER" id="PTHR43214">
    <property type="entry name" value="TWO-COMPONENT RESPONSE REGULATOR"/>
    <property type="match status" value="1"/>
</dbReference>
<dbReference type="EMBL" id="CP026378">
    <property type="protein sequence ID" value="AUY23491.1"/>
    <property type="molecule type" value="Genomic_DNA"/>
</dbReference>
<dbReference type="InterPro" id="IPR016032">
    <property type="entry name" value="Sig_transdc_resp-reg_C-effctor"/>
</dbReference>
<dbReference type="SUPFAM" id="SSF52172">
    <property type="entry name" value="CheY-like"/>
    <property type="match status" value="1"/>
</dbReference>
<dbReference type="SUPFAM" id="SSF46894">
    <property type="entry name" value="C-terminal effector domain of the bipartite response regulators"/>
    <property type="match status" value="1"/>
</dbReference>
<reference evidence="3 4" key="1">
    <citation type="submission" date="2018-01" db="EMBL/GenBank/DDBJ databases">
        <title>Complete and assembled Genome of Pantoea calida DSM22759T.</title>
        <authorList>
            <person name="Stevens M.J.A."/>
            <person name="Zurfluh K."/>
            <person name="Stephan R."/>
        </authorList>
    </citation>
    <scope>NUCLEOTIDE SEQUENCE [LARGE SCALE GENOMIC DNA]</scope>
    <source>
        <strain evidence="3 4">DSM 22759</strain>
    </source>
</reference>
<name>A0ABM6RW03_9GAMM</name>
<dbReference type="Gene3D" id="1.10.10.10">
    <property type="entry name" value="Winged helix-like DNA-binding domain superfamily/Winged helix DNA-binding domain"/>
    <property type="match status" value="1"/>
</dbReference>
<keyword evidence="1 3" id="KW-0238">DNA-binding</keyword>
<evidence type="ECO:0000256" key="1">
    <source>
        <dbReference type="ARBA" id="ARBA00023125"/>
    </source>
</evidence>
<evidence type="ECO:0000313" key="3">
    <source>
        <dbReference type="EMBL" id="AUY23491.1"/>
    </source>
</evidence>
<dbReference type="GeneID" id="84631399"/>
<proteinExistence type="predicted"/>
<dbReference type="InterPro" id="IPR011006">
    <property type="entry name" value="CheY-like_superfamily"/>
</dbReference>
<evidence type="ECO:0000259" key="2">
    <source>
        <dbReference type="PROSITE" id="PS50043"/>
    </source>
</evidence>
<dbReference type="RefSeq" id="WP_052133977.1">
    <property type="nucleotide sequence ID" value="NZ_CAXOMJ010000005.1"/>
</dbReference>
<dbReference type="InterPro" id="IPR039420">
    <property type="entry name" value="WalR-like"/>
</dbReference>
<dbReference type="SMART" id="SM00421">
    <property type="entry name" value="HTH_LUXR"/>
    <property type="match status" value="1"/>
</dbReference>
<dbReference type="PRINTS" id="PR00038">
    <property type="entry name" value="HTHLUXR"/>
</dbReference>
<organism evidence="3 4">
    <name type="scientific">Mixta calida</name>
    <dbReference type="NCBI Taxonomy" id="665913"/>
    <lineage>
        <taxon>Bacteria</taxon>
        <taxon>Pseudomonadati</taxon>
        <taxon>Pseudomonadota</taxon>
        <taxon>Gammaproteobacteria</taxon>
        <taxon>Enterobacterales</taxon>
        <taxon>Erwiniaceae</taxon>
        <taxon>Mixta</taxon>
    </lineage>
</organism>
<dbReference type="PANTHER" id="PTHR43214:SF17">
    <property type="entry name" value="TRANSCRIPTIONAL REGULATORY PROTEIN RCSB"/>
    <property type="match status" value="1"/>
</dbReference>
<feature type="domain" description="HTH luxR-type" evidence="2">
    <location>
        <begin position="146"/>
        <end position="211"/>
    </location>
</feature>
<sequence>MLDINLTISDKYPAIQYFLYDYIREELGCNIISDFSLNVGGNNISASSHKIDAIITDLSYCNDDRQFYGIGKIRAIQRAIPGAKVILYVEYDNLPILKKAISYGADAIISKYDSVSEIKKALTEIFVKNHNGVYLSKFINNIVKNEVEKNDRLTAKEWEIIRLYSMGLSLSNIAKKQNRAVSTVATQKYNAMKKLNVSNNSELIQYACMNNII</sequence>